<comment type="caution">
    <text evidence="5">The sequence shown here is derived from an EMBL/GenBank/DDBJ whole genome shotgun (WGS) entry which is preliminary data.</text>
</comment>
<dbReference type="Proteomes" id="UP000187209">
    <property type="component" value="Unassembled WGS sequence"/>
</dbReference>
<keyword evidence="2" id="KW-0547">Nucleotide-binding</keyword>
<dbReference type="InterPro" id="IPR027417">
    <property type="entry name" value="P-loop_NTPase"/>
</dbReference>
<dbReference type="SUPFAM" id="SSF52540">
    <property type="entry name" value="P-loop containing nucleoside triphosphate hydrolases"/>
    <property type="match status" value="1"/>
</dbReference>
<dbReference type="PROSITE" id="PS51420">
    <property type="entry name" value="RHO"/>
    <property type="match status" value="1"/>
</dbReference>
<dbReference type="SMART" id="SM00174">
    <property type="entry name" value="RHO"/>
    <property type="match status" value="1"/>
</dbReference>
<proteinExistence type="inferred from homology"/>
<evidence type="ECO:0000313" key="5">
    <source>
        <dbReference type="EMBL" id="OMJ93361.1"/>
    </source>
</evidence>
<reference evidence="5 6" key="1">
    <citation type="submission" date="2016-11" db="EMBL/GenBank/DDBJ databases">
        <title>The macronuclear genome of Stentor coeruleus: a giant cell with tiny introns.</title>
        <authorList>
            <person name="Slabodnick M."/>
            <person name="Ruby J.G."/>
            <person name="Reiff S.B."/>
            <person name="Swart E.C."/>
            <person name="Gosai S."/>
            <person name="Prabakaran S."/>
            <person name="Witkowska E."/>
            <person name="Larue G.E."/>
            <person name="Fisher S."/>
            <person name="Freeman R.M."/>
            <person name="Gunawardena J."/>
            <person name="Chu W."/>
            <person name="Stover N.A."/>
            <person name="Gregory B.D."/>
            <person name="Nowacki M."/>
            <person name="Derisi J."/>
            <person name="Roy S.W."/>
            <person name="Marshall W.F."/>
            <person name="Sood P."/>
        </authorList>
    </citation>
    <scope>NUCLEOTIDE SEQUENCE [LARGE SCALE GENOMIC DNA]</scope>
    <source>
        <strain evidence="5">WM001</strain>
    </source>
</reference>
<dbReference type="InterPro" id="IPR001806">
    <property type="entry name" value="Small_GTPase"/>
</dbReference>
<dbReference type="PROSITE" id="PS51417">
    <property type="entry name" value="ARF"/>
    <property type="match status" value="1"/>
</dbReference>
<evidence type="ECO:0000313" key="6">
    <source>
        <dbReference type="Proteomes" id="UP000187209"/>
    </source>
</evidence>
<dbReference type="SMART" id="SM00173">
    <property type="entry name" value="RAS"/>
    <property type="match status" value="1"/>
</dbReference>
<dbReference type="NCBIfam" id="TIGR00231">
    <property type="entry name" value="small_GTP"/>
    <property type="match status" value="1"/>
</dbReference>
<name>A0A1R2CWM1_9CILI</name>
<dbReference type="Gene3D" id="3.40.50.300">
    <property type="entry name" value="P-loop containing nucleotide triphosphate hydrolases"/>
    <property type="match status" value="1"/>
</dbReference>
<comment type="similarity">
    <text evidence="1">Belongs to the small GTPase superfamily. Rab family.</text>
</comment>
<dbReference type="SMART" id="SM00175">
    <property type="entry name" value="RAB"/>
    <property type="match status" value="1"/>
</dbReference>
<dbReference type="Pfam" id="PF00071">
    <property type="entry name" value="Ras"/>
    <property type="match status" value="1"/>
</dbReference>
<evidence type="ECO:0000256" key="4">
    <source>
        <dbReference type="ARBA" id="ARBA00023288"/>
    </source>
</evidence>
<evidence type="ECO:0000256" key="3">
    <source>
        <dbReference type="ARBA" id="ARBA00023134"/>
    </source>
</evidence>
<dbReference type="EMBL" id="MPUH01000044">
    <property type="protein sequence ID" value="OMJ93361.1"/>
    <property type="molecule type" value="Genomic_DNA"/>
</dbReference>
<keyword evidence="6" id="KW-1185">Reference proteome</keyword>
<dbReference type="AlphaFoldDB" id="A0A1R2CWM1"/>
<dbReference type="SMART" id="SM00176">
    <property type="entry name" value="RAN"/>
    <property type="match status" value="1"/>
</dbReference>
<dbReference type="PROSITE" id="PS51421">
    <property type="entry name" value="RAS"/>
    <property type="match status" value="1"/>
</dbReference>
<keyword evidence="4" id="KW-0449">Lipoprotein</keyword>
<dbReference type="InterPro" id="IPR050305">
    <property type="entry name" value="Small_GTPase_Rab"/>
</dbReference>
<dbReference type="PROSITE" id="PS51419">
    <property type="entry name" value="RAB"/>
    <property type="match status" value="1"/>
</dbReference>
<organism evidence="5 6">
    <name type="scientific">Stentor coeruleus</name>
    <dbReference type="NCBI Taxonomy" id="5963"/>
    <lineage>
        <taxon>Eukaryota</taxon>
        <taxon>Sar</taxon>
        <taxon>Alveolata</taxon>
        <taxon>Ciliophora</taxon>
        <taxon>Postciliodesmatophora</taxon>
        <taxon>Heterotrichea</taxon>
        <taxon>Heterotrichida</taxon>
        <taxon>Stentoridae</taxon>
        <taxon>Stentor</taxon>
    </lineage>
</organism>
<dbReference type="PRINTS" id="PR00449">
    <property type="entry name" value="RASTRNSFRMNG"/>
</dbReference>
<protein>
    <submittedName>
        <fullName evidence="5">Uncharacterized protein</fullName>
    </submittedName>
</protein>
<accession>A0A1R2CWM1</accession>
<dbReference type="GO" id="GO:0003924">
    <property type="term" value="F:GTPase activity"/>
    <property type="evidence" value="ECO:0007669"/>
    <property type="project" value="InterPro"/>
</dbReference>
<keyword evidence="3" id="KW-0342">GTP-binding</keyword>
<dbReference type="OrthoDB" id="9989112at2759"/>
<gene>
    <name evidence="5" type="ORF">SteCoe_3717</name>
</gene>
<evidence type="ECO:0000256" key="2">
    <source>
        <dbReference type="ARBA" id="ARBA00022741"/>
    </source>
</evidence>
<dbReference type="PANTHER" id="PTHR47980">
    <property type="entry name" value="LD44762P"/>
    <property type="match status" value="1"/>
</dbReference>
<dbReference type="CDD" id="cd00154">
    <property type="entry name" value="Rab"/>
    <property type="match status" value="1"/>
</dbReference>
<dbReference type="FunFam" id="3.40.50.300:FF:001329">
    <property type="entry name" value="Small GTP-binding protein, putative"/>
    <property type="match status" value="1"/>
</dbReference>
<sequence length="210" mass="24002">MDVQRDHDRDSVTSNCELPIIKILILGDQCAGKTSLMLRYTDSNFSDNHSTTLGIDFKVKPITHKGIDYIIQIWDSAGQERFRNITRTYYKKSSAIIIAYDTTSSKSFSNIENWIKNISNEVDSKVPVVIVATKCDIECEEKFSDKGKSLAKNLKLTFFETSSKTNMNINQVFEYLTEEAIRLMTIDFRFRSSSQLGNILLDKKKGKCCH</sequence>
<dbReference type="InterPro" id="IPR005225">
    <property type="entry name" value="Small_GTP-bd"/>
</dbReference>
<dbReference type="GO" id="GO:0005525">
    <property type="term" value="F:GTP binding"/>
    <property type="evidence" value="ECO:0007669"/>
    <property type="project" value="UniProtKB-KW"/>
</dbReference>
<evidence type="ECO:0000256" key="1">
    <source>
        <dbReference type="ARBA" id="ARBA00006270"/>
    </source>
</evidence>